<feature type="compositionally biased region" description="Low complexity" evidence="1">
    <location>
        <begin position="50"/>
        <end position="75"/>
    </location>
</feature>
<keyword evidence="4" id="KW-1185">Reference proteome</keyword>
<dbReference type="Proteomes" id="UP000433483">
    <property type="component" value="Unassembled WGS sequence"/>
</dbReference>
<sequence length="334" mass="35934">MTTETRIIVRPAPDALRAVGPTKSHADAPTPNDMEEKPPAPASKKHSGDPVVAKAASAPKKPKVAATKAKAKTPASPKPTRKTKKVAASSKPAPKKPVTKKTAAKQLPKKKGATKESQKALKLPPKRTAVLLSGPHEEVSSDSSDTDIPSPGRDRFPSGAWSFAASILGSGLRGVGARLDHEVGEVERSPKQITDAQRVLHPGSPMSPKTVVAVERARLLEASLSRRDDPPASVSEPQVITNAGVDEGVPPELLQPENRQHLADRTHQEAFQAVDTKRDRETHAPRTQDQLHALRHWTRDEYREHLRQSRMPGPGAPQCDKHPVVLLVDTGPSS</sequence>
<feature type="region of interest" description="Disordered" evidence="1">
    <location>
        <begin position="1"/>
        <end position="155"/>
    </location>
</feature>
<evidence type="ECO:0000313" key="5">
    <source>
        <dbReference type="Proteomes" id="UP000440367"/>
    </source>
</evidence>
<feature type="region of interest" description="Disordered" evidence="1">
    <location>
        <begin position="222"/>
        <end position="251"/>
    </location>
</feature>
<proteinExistence type="predicted"/>
<feature type="compositionally biased region" description="Basic residues" evidence="1">
    <location>
        <begin position="93"/>
        <end position="112"/>
    </location>
</feature>
<evidence type="ECO:0000256" key="1">
    <source>
        <dbReference type="SAM" id="MobiDB-lite"/>
    </source>
</evidence>
<feature type="region of interest" description="Disordered" evidence="1">
    <location>
        <begin position="272"/>
        <end position="291"/>
    </location>
</feature>
<evidence type="ECO:0000313" key="2">
    <source>
        <dbReference type="EMBL" id="KAE9161187.1"/>
    </source>
</evidence>
<evidence type="ECO:0000313" key="4">
    <source>
        <dbReference type="Proteomes" id="UP000433483"/>
    </source>
</evidence>
<evidence type="ECO:0000313" key="3">
    <source>
        <dbReference type="EMBL" id="KAE9164008.1"/>
    </source>
</evidence>
<dbReference type="OrthoDB" id="142750at2759"/>
<dbReference type="AlphaFoldDB" id="A0A6A3VC88"/>
<organism evidence="3 5">
    <name type="scientific">Phytophthora fragariae</name>
    <dbReference type="NCBI Taxonomy" id="53985"/>
    <lineage>
        <taxon>Eukaryota</taxon>
        <taxon>Sar</taxon>
        <taxon>Stramenopiles</taxon>
        <taxon>Oomycota</taxon>
        <taxon>Peronosporomycetes</taxon>
        <taxon>Peronosporales</taxon>
        <taxon>Peronosporaceae</taxon>
        <taxon>Phytophthora</taxon>
    </lineage>
</organism>
<dbReference type="EMBL" id="QXGD01006107">
    <property type="protein sequence ID" value="KAE9164008.1"/>
    <property type="molecule type" value="Genomic_DNA"/>
</dbReference>
<gene>
    <name evidence="3" type="ORF">PF002_g31710</name>
    <name evidence="2" type="ORF">PF005_g31343</name>
</gene>
<name>A0A6A3VC88_9STRA</name>
<accession>A0A6A3VC88</accession>
<reference evidence="4 5" key="1">
    <citation type="submission" date="2018-08" db="EMBL/GenBank/DDBJ databases">
        <title>Genomic investigation of the strawberry pathogen Phytophthora fragariae indicates pathogenicity is determined by transcriptional variation in three key races.</title>
        <authorList>
            <person name="Adams T.M."/>
            <person name="Armitage A.D."/>
            <person name="Sobczyk M.K."/>
            <person name="Bates H.J."/>
            <person name="Dunwell J.M."/>
            <person name="Nellist C.F."/>
            <person name="Harrison R.J."/>
        </authorList>
    </citation>
    <scope>NUCLEOTIDE SEQUENCE [LARGE SCALE GENOMIC DNA]</scope>
    <source>
        <strain evidence="3 5">BC-1</strain>
        <strain evidence="2 4">NOV-27</strain>
    </source>
</reference>
<protein>
    <submittedName>
        <fullName evidence="3">Uncharacterized protein</fullName>
    </submittedName>
</protein>
<dbReference type="Proteomes" id="UP000440367">
    <property type="component" value="Unassembled WGS sequence"/>
</dbReference>
<feature type="region of interest" description="Disordered" evidence="1">
    <location>
        <begin position="183"/>
        <end position="210"/>
    </location>
</feature>
<dbReference type="EMBL" id="QXGB01006251">
    <property type="protein sequence ID" value="KAE9161187.1"/>
    <property type="molecule type" value="Genomic_DNA"/>
</dbReference>
<comment type="caution">
    <text evidence="3">The sequence shown here is derived from an EMBL/GenBank/DDBJ whole genome shotgun (WGS) entry which is preliminary data.</text>
</comment>
<feature type="compositionally biased region" description="Basic and acidic residues" evidence="1">
    <location>
        <begin position="275"/>
        <end position="286"/>
    </location>
</feature>